<dbReference type="PANTHER" id="PTHR43833">
    <property type="entry name" value="POTASSIUM CHANNEL PROTEIN 2-RELATED-RELATED"/>
    <property type="match status" value="1"/>
</dbReference>
<keyword evidence="6" id="KW-0406">Ion transport</keyword>
<sequence>MRIVILGAGQVGGTLARSLAREDNDITLVDLNEERLRELQHRLDIRTVHGSAAHPNILIEAGIEQADMLIAVTNSDEINMMGCQIAYSLFRTPTKIARIRSRDYYDYPQLFCNEHVPVDVCISPEKLVTEHIENLIDYPGVRQLLEFADGQVLLATIKPQPGGIMVGKTIQQLYEHLAPIEARVVAIFRDKVAIEPDEHCEIVIGDDVLFIASPHAIQQVLIALGRYTHPNRRIMIAGGGHIGSKLAQTLEEKYRIKVIDHNLSRASDLASQLHKGTVLQGDIADRDLLLNENIEFTDVFCAVTNDDEANIMSCLQAKRLGARHVISLVNRNAYVDLIEDSNIDHAISPQLITIGSILTKLRRGNMVKVHRLQNDEAEAIELITHGDHLTSQVVGRQLSEIELPPSSFIAAVIREEKLIMPEPQLVIESGDHVILLLLKRRYVRQVESLFQVNLTFMS</sequence>
<dbReference type="Gene3D" id="3.40.50.720">
    <property type="entry name" value="NAD(P)-binding Rossmann-like Domain"/>
    <property type="match status" value="2"/>
</dbReference>
<proteinExistence type="predicted"/>
<feature type="domain" description="RCK C-terminal" evidence="8">
    <location>
        <begin position="367"/>
        <end position="452"/>
    </location>
</feature>
<dbReference type="STRING" id="45067.Llan_2218"/>
<comment type="caution">
    <text evidence="9">The sequence shown here is derived from an EMBL/GenBank/DDBJ whole genome shotgun (WGS) entry which is preliminary data.</text>
</comment>
<keyword evidence="3" id="KW-0633">Potassium transport</keyword>
<dbReference type="InterPro" id="IPR036291">
    <property type="entry name" value="NAD(P)-bd_dom_sf"/>
</dbReference>
<dbReference type="AlphaFoldDB" id="A0A0W0VGH9"/>
<gene>
    <name evidence="9" type="primary">trkA</name>
    <name evidence="9" type="ORF">Llan_2218</name>
</gene>
<dbReference type="FunFam" id="3.40.50.720:FF:000042">
    <property type="entry name" value="Trk system potassium transporter TrkA"/>
    <property type="match status" value="1"/>
</dbReference>
<dbReference type="Proteomes" id="UP000054869">
    <property type="component" value="Unassembled WGS sequence"/>
</dbReference>
<dbReference type="NCBIfam" id="NF007032">
    <property type="entry name" value="PRK09496.1-4"/>
    <property type="match status" value="1"/>
</dbReference>
<dbReference type="NCBIfam" id="NF007030">
    <property type="entry name" value="PRK09496.1-1"/>
    <property type="match status" value="1"/>
</dbReference>
<dbReference type="Pfam" id="PF02254">
    <property type="entry name" value="TrkA_N"/>
    <property type="match status" value="2"/>
</dbReference>
<dbReference type="PROSITE" id="PS51202">
    <property type="entry name" value="RCK_C"/>
    <property type="match status" value="2"/>
</dbReference>
<dbReference type="OrthoDB" id="9775180at2"/>
<feature type="domain" description="RCK C-terminal" evidence="8">
    <location>
        <begin position="142"/>
        <end position="226"/>
    </location>
</feature>
<dbReference type="Gene3D" id="3.30.70.1450">
    <property type="entry name" value="Regulator of K+ conductance, C-terminal domain"/>
    <property type="match status" value="2"/>
</dbReference>
<evidence type="ECO:0000313" key="10">
    <source>
        <dbReference type="Proteomes" id="UP000054869"/>
    </source>
</evidence>
<dbReference type="PATRIC" id="fig|45067.4.peg.2328"/>
<dbReference type="InterPro" id="IPR036721">
    <property type="entry name" value="RCK_C_sf"/>
</dbReference>
<dbReference type="PRINTS" id="PR00335">
    <property type="entry name" value="KUPTAKETRKA"/>
</dbReference>
<dbReference type="GO" id="GO:0005886">
    <property type="term" value="C:plasma membrane"/>
    <property type="evidence" value="ECO:0007669"/>
    <property type="project" value="InterPro"/>
</dbReference>
<dbReference type="InterPro" id="IPR006036">
    <property type="entry name" value="K_uptake_TrkA"/>
</dbReference>
<evidence type="ECO:0000256" key="4">
    <source>
        <dbReference type="ARBA" id="ARBA00022958"/>
    </source>
</evidence>
<dbReference type="Pfam" id="PF02080">
    <property type="entry name" value="TrkA_C"/>
    <property type="match status" value="2"/>
</dbReference>
<keyword evidence="2" id="KW-0813">Transport</keyword>
<evidence type="ECO:0000256" key="3">
    <source>
        <dbReference type="ARBA" id="ARBA00022538"/>
    </source>
</evidence>
<evidence type="ECO:0000256" key="1">
    <source>
        <dbReference type="ARBA" id="ARBA00017378"/>
    </source>
</evidence>
<dbReference type="InterPro" id="IPR050721">
    <property type="entry name" value="Trk_Ktr_HKT_K-transport"/>
</dbReference>
<keyword evidence="4" id="KW-0630">Potassium</keyword>
<dbReference type="RefSeq" id="WP_028373324.1">
    <property type="nucleotide sequence ID" value="NZ_LNYI01000055.1"/>
</dbReference>
<dbReference type="EMBL" id="LNYI01000055">
    <property type="protein sequence ID" value="KTD19147.1"/>
    <property type="molecule type" value="Genomic_DNA"/>
</dbReference>
<reference evidence="9 10" key="1">
    <citation type="submission" date="2015-11" db="EMBL/GenBank/DDBJ databases">
        <title>Genomic analysis of 38 Legionella species identifies large and diverse effector repertoires.</title>
        <authorList>
            <person name="Burstein D."/>
            <person name="Amaro F."/>
            <person name="Zusman T."/>
            <person name="Lifshitz Z."/>
            <person name="Cohen O."/>
            <person name="Gilbert J.A."/>
            <person name="Pupko T."/>
            <person name="Shuman H.A."/>
            <person name="Segal G."/>
        </authorList>
    </citation>
    <scope>NUCLEOTIDE SEQUENCE [LARGE SCALE GENOMIC DNA]</scope>
    <source>
        <strain evidence="9 10">ATCC 49751</strain>
    </source>
</reference>
<keyword evidence="5" id="KW-0520">NAD</keyword>
<dbReference type="InterPro" id="IPR006037">
    <property type="entry name" value="RCK_C"/>
</dbReference>
<evidence type="ECO:0000313" key="9">
    <source>
        <dbReference type="EMBL" id="KTD19147.1"/>
    </source>
</evidence>
<organism evidence="9 10">
    <name type="scientific">Legionella lansingensis</name>
    <dbReference type="NCBI Taxonomy" id="45067"/>
    <lineage>
        <taxon>Bacteria</taxon>
        <taxon>Pseudomonadati</taxon>
        <taxon>Pseudomonadota</taxon>
        <taxon>Gammaproteobacteria</taxon>
        <taxon>Legionellales</taxon>
        <taxon>Legionellaceae</taxon>
        <taxon>Legionella</taxon>
    </lineage>
</organism>
<feature type="domain" description="RCK N-terminal" evidence="7">
    <location>
        <begin position="1"/>
        <end position="117"/>
    </location>
</feature>
<protein>
    <recommendedName>
        <fullName evidence="1">Trk system potassium uptake protein TrkA</fullName>
    </recommendedName>
</protein>
<evidence type="ECO:0000256" key="2">
    <source>
        <dbReference type="ARBA" id="ARBA00022448"/>
    </source>
</evidence>
<dbReference type="NCBIfam" id="NF007039">
    <property type="entry name" value="PRK09496.3-2"/>
    <property type="match status" value="1"/>
</dbReference>
<dbReference type="eggNOG" id="COG0569">
    <property type="taxonomic scope" value="Bacteria"/>
</dbReference>
<dbReference type="NCBIfam" id="NF007031">
    <property type="entry name" value="PRK09496.1-2"/>
    <property type="match status" value="1"/>
</dbReference>
<evidence type="ECO:0000256" key="5">
    <source>
        <dbReference type="ARBA" id="ARBA00023027"/>
    </source>
</evidence>
<dbReference type="PROSITE" id="PS51201">
    <property type="entry name" value="RCK_N"/>
    <property type="match status" value="2"/>
</dbReference>
<dbReference type="SUPFAM" id="SSF116726">
    <property type="entry name" value="TrkA C-terminal domain-like"/>
    <property type="match status" value="2"/>
</dbReference>
<dbReference type="InterPro" id="IPR003148">
    <property type="entry name" value="RCK_N"/>
</dbReference>
<dbReference type="PANTHER" id="PTHR43833:SF5">
    <property type="entry name" value="TRK SYSTEM POTASSIUM UPTAKE PROTEIN TRKA"/>
    <property type="match status" value="1"/>
</dbReference>
<dbReference type="SUPFAM" id="SSF51735">
    <property type="entry name" value="NAD(P)-binding Rossmann-fold domains"/>
    <property type="match status" value="2"/>
</dbReference>
<dbReference type="GO" id="GO:0015079">
    <property type="term" value="F:potassium ion transmembrane transporter activity"/>
    <property type="evidence" value="ECO:0007669"/>
    <property type="project" value="InterPro"/>
</dbReference>
<evidence type="ECO:0000256" key="6">
    <source>
        <dbReference type="ARBA" id="ARBA00023065"/>
    </source>
</evidence>
<keyword evidence="10" id="KW-1185">Reference proteome</keyword>
<evidence type="ECO:0000259" key="8">
    <source>
        <dbReference type="PROSITE" id="PS51202"/>
    </source>
</evidence>
<evidence type="ECO:0000259" key="7">
    <source>
        <dbReference type="PROSITE" id="PS51201"/>
    </source>
</evidence>
<accession>A0A0W0VGH9</accession>
<feature type="domain" description="RCK N-terminal" evidence="7">
    <location>
        <begin position="231"/>
        <end position="347"/>
    </location>
</feature>
<name>A0A0W0VGH9_9GAMM</name>